<dbReference type="InterPro" id="IPR036291">
    <property type="entry name" value="NAD(P)-bd_dom_sf"/>
</dbReference>
<keyword evidence="6 11" id="KW-0566">Pantothenate biosynthesis</keyword>
<evidence type="ECO:0000313" key="14">
    <source>
        <dbReference type="EMBL" id="AKJ68976.1"/>
    </source>
</evidence>
<dbReference type="UniPathway" id="UPA00028">
    <property type="reaction ID" value="UER00004"/>
</dbReference>
<dbReference type="InterPro" id="IPR013752">
    <property type="entry name" value="KPA_reductase"/>
</dbReference>
<dbReference type="GO" id="GO:0008677">
    <property type="term" value="F:2-dehydropantoate 2-reductase activity"/>
    <property type="evidence" value="ECO:0007669"/>
    <property type="project" value="UniProtKB-EC"/>
</dbReference>
<organism evidence="14 15">
    <name type="scientific">Pandoraea thiooxydans</name>
    <dbReference type="NCBI Taxonomy" id="445709"/>
    <lineage>
        <taxon>Bacteria</taxon>
        <taxon>Pseudomonadati</taxon>
        <taxon>Pseudomonadota</taxon>
        <taxon>Betaproteobacteria</taxon>
        <taxon>Burkholderiales</taxon>
        <taxon>Burkholderiaceae</taxon>
        <taxon>Pandoraea</taxon>
    </lineage>
</organism>
<dbReference type="Gene3D" id="1.10.1040.10">
    <property type="entry name" value="N-(1-d-carboxylethyl)-l-norvaline Dehydrogenase, domain 2"/>
    <property type="match status" value="1"/>
</dbReference>
<keyword evidence="15" id="KW-1185">Reference proteome</keyword>
<dbReference type="PANTHER" id="PTHR21708">
    <property type="entry name" value="PROBABLE 2-DEHYDROPANTOATE 2-REDUCTASE"/>
    <property type="match status" value="1"/>
</dbReference>
<dbReference type="PATRIC" id="fig|445709.3.peg.2742"/>
<accession>A0A0G3EW80</accession>
<dbReference type="SUPFAM" id="SSF51735">
    <property type="entry name" value="NAD(P)-binding Rossmann-fold domains"/>
    <property type="match status" value="1"/>
</dbReference>
<evidence type="ECO:0000256" key="10">
    <source>
        <dbReference type="ARBA" id="ARBA00048793"/>
    </source>
</evidence>
<reference evidence="15" key="1">
    <citation type="submission" date="2015-06" db="EMBL/GenBank/DDBJ databases">
        <authorList>
            <person name="Lim Y.L."/>
            <person name="Ee R."/>
            <person name="Yong D."/>
            <person name="How K.Y."/>
            <person name="Yin W.F."/>
            <person name="Chan K.G."/>
        </authorList>
    </citation>
    <scope>NUCLEOTIDE SEQUENCE [LARGE SCALE GENOMIC DNA]</scope>
    <source>
        <strain evidence="15">DSM 25325</strain>
    </source>
</reference>
<dbReference type="InterPro" id="IPR013332">
    <property type="entry name" value="KPR_N"/>
</dbReference>
<evidence type="ECO:0000256" key="7">
    <source>
        <dbReference type="ARBA" id="ARBA00022857"/>
    </source>
</evidence>
<gene>
    <name evidence="14" type="ORF">ABW99_12930</name>
</gene>
<dbReference type="OrthoDB" id="9796561at2"/>
<comment type="function">
    <text evidence="1 11">Catalyzes the NADPH-dependent reduction of ketopantoate into pantoic acid.</text>
</comment>
<protein>
    <recommendedName>
        <fullName evidence="5 11">2-dehydropantoate 2-reductase</fullName>
        <ecNumber evidence="4 11">1.1.1.169</ecNumber>
    </recommendedName>
    <alternativeName>
        <fullName evidence="9 11">Ketopantoate reductase</fullName>
    </alternativeName>
</protein>
<dbReference type="RefSeq" id="WP_047214873.1">
    <property type="nucleotide sequence ID" value="NZ_CP011568.3"/>
</dbReference>
<dbReference type="SUPFAM" id="SSF48179">
    <property type="entry name" value="6-phosphogluconate dehydrogenase C-terminal domain-like"/>
    <property type="match status" value="1"/>
</dbReference>
<evidence type="ECO:0000256" key="8">
    <source>
        <dbReference type="ARBA" id="ARBA00023002"/>
    </source>
</evidence>
<dbReference type="InterPro" id="IPR008927">
    <property type="entry name" value="6-PGluconate_DH-like_C_sf"/>
</dbReference>
<feature type="domain" description="Ketopantoate reductase C-terminal" evidence="13">
    <location>
        <begin position="177"/>
        <end position="299"/>
    </location>
</feature>
<evidence type="ECO:0000256" key="2">
    <source>
        <dbReference type="ARBA" id="ARBA00004994"/>
    </source>
</evidence>
<evidence type="ECO:0000313" key="15">
    <source>
        <dbReference type="Proteomes" id="UP000036700"/>
    </source>
</evidence>
<sequence length="308" mass="32912">MRILILGAGGTGGYFGGRLAQAGADVTFLVRPGRAAELAAHGLVIKSARGDLQMPVQYTTADGLAPVDLVLLSCKAYDLDSAIEAIAPAVGPDTAVLPILNGLRHYDRLDAAFGRDRVLGGLCLISVVKGPEGEIRHLSDFHTLVFGERDAQTPAARCLAIAERFAGANFETRQSDDVMQDVWEKYVFLTALAASTCLMRASIGAIMATDEGRWMMETIYAECEAVAGAGGYVMREAARKAALKTLTAPGSPMTASMLRDLEAGYRIEGEHIVGDMIRRGQLAGVEMPVLRVAWCHLQAYLARRDSAA</sequence>
<dbReference type="InterPro" id="IPR003710">
    <property type="entry name" value="ApbA"/>
</dbReference>
<dbReference type="NCBIfam" id="NF005094">
    <property type="entry name" value="PRK06522.2-5"/>
    <property type="match status" value="1"/>
</dbReference>
<dbReference type="GO" id="GO:0005737">
    <property type="term" value="C:cytoplasm"/>
    <property type="evidence" value="ECO:0007669"/>
    <property type="project" value="TreeGrafter"/>
</dbReference>
<dbReference type="FunFam" id="1.10.1040.10:FF:000017">
    <property type="entry name" value="2-dehydropantoate 2-reductase"/>
    <property type="match status" value="1"/>
</dbReference>
<feature type="domain" description="Ketopantoate reductase N-terminal" evidence="12">
    <location>
        <begin position="3"/>
        <end position="149"/>
    </location>
</feature>
<evidence type="ECO:0000256" key="6">
    <source>
        <dbReference type="ARBA" id="ARBA00022655"/>
    </source>
</evidence>
<evidence type="ECO:0000256" key="1">
    <source>
        <dbReference type="ARBA" id="ARBA00002919"/>
    </source>
</evidence>
<dbReference type="Pfam" id="PF02558">
    <property type="entry name" value="ApbA"/>
    <property type="match status" value="1"/>
</dbReference>
<evidence type="ECO:0000256" key="4">
    <source>
        <dbReference type="ARBA" id="ARBA00013014"/>
    </source>
</evidence>
<evidence type="ECO:0000256" key="11">
    <source>
        <dbReference type="RuleBase" id="RU362068"/>
    </source>
</evidence>
<dbReference type="EMBL" id="CP011568">
    <property type="protein sequence ID" value="AKJ68976.1"/>
    <property type="molecule type" value="Genomic_DNA"/>
</dbReference>
<dbReference type="PANTHER" id="PTHR21708:SF26">
    <property type="entry name" value="2-DEHYDROPANTOATE 2-REDUCTASE"/>
    <property type="match status" value="1"/>
</dbReference>
<comment type="pathway">
    <text evidence="2 11">Cofactor biosynthesis; (R)-pantothenate biosynthesis; (R)-pantoate from 3-methyl-2-oxobutanoate: step 2/2.</text>
</comment>
<evidence type="ECO:0000256" key="5">
    <source>
        <dbReference type="ARBA" id="ARBA00019465"/>
    </source>
</evidence>
<dbReference type="GO" id="GO:0015940">
    <property type="term" value="P:pantothenate biosynthetic process"/>
    <property type="evidence" value="ECO:0007669"/>
    <property type="project" value="UniProtKB-UniPathway"/>
</dbReference>
<comment type="similarity">
    <text evidence="3 11">Belongs to the ketopantoate reductase family.</text>
</comment>
<dbReference type="Pfam" id="PF08546">
    <property type="entry name" value="ApbA_C"/>
    <property type="match status" value="1"/>
</dbReference>
<evidence type="ECO:0000259" key="12">
    <source>
        <dbReference type="Pfam" id="PF02558"/>
    </source>
</evidence>
<dbReference type="STRING" id="445709.ABW99_12930"/>
<dbReference type="Gene3D" id="3.40.50.720">
    <property type="entry name" value="NAD(P)-binding Rossmann-like Domain"/>
    <property type="match status" value="1"/>
</dbReference>
<dbReference type="InterPro" id="IPR013328">
    <property type="entry name" value="6PGD_dom2"/>
</dbReference>
<dbReference type="EC" id="1.1.1.169" evidence="4 11"/>
<dbReference type="FunFam" id="3.40.50.720:FF:000307">
    <property type="entry name" value="2-dehydropantoate 2-reductase"/>
    <property type="match status" value="1"/>
</dbReference>
<keyword evidence="7 11" id="KW-0521">NADP</keyword>
<evidence type="ECO:0000256" key="3">
    <source>
        <dbReference type="ARBA" id="ARBA00007870"/>
    </source>
</evidence>
<dbReference type="NCBIfam" id="TIGR00745">
    <property type="entry name" value="apbA_panE"/>
    <property type="match status" value="1"/>
</dbReference>
<proteinExistence type="inferred from homology"/>
<name>A0A0G3EW80_9BURK</name>
<comment type="catalytic activity">
    <reaction evidence="10 11">
        <text>(R)-pantoate + NADP(+) = 2-dehydropantoate + NADPH + H(+)</text>
        <dbReference type="Rhea" id="RHEA:16233"/>
        <dbReference type="ChEBI" id="CHEBI:11561"/>
        <dbReference type="ChEBI" id="CHEBI:15378"/>
        <dbReference type="ChEBI" id="CHEBI:15980"/>
        <dbReference type="ChEBI" id="CHEBI:57783"/>
        <dbReference type="ChEBI" id="CHEBI:58349"/>
        <dbReference type="EC" id="1.1.1.169"/>
    </reaction>
</comment>
<dbReference type="InterPro" id="IPR051402">
    <property type="entry name" value="KPR-Related"/>
</dbReference>
<evidence type="ECO:0000256" key="9">
    <source>
        <dbReference type="ARBA" id="ARBA00032024"/>
    </source>
</evidence>
<evidence type="ECO:0000259" key="13">
    <source>
        <dbReference type="Pfam" id="PF08546"/>
    </source>
</evidence>
<keyword evidence="8 11" id="KW-0560">Oxidoreductase</keyword>
<dbReference type="AlphaFoldDB" id="A0A0G3EW80"/>
<dbReference type="KEGG" id="ptx:ABW99_12930"/>
<dbReference type="Proteomes" id="UP000036700">
    <property type="component" value="Chromosome"/>
</dbReference>